<evidence type="ECO:0000256" key="4">
    <source>
        <dbReference type="ARBA" id="ARBA00046271"/>
    </source>
</evidence>
<keyword evidence="3" id="KW-0576">Peroxisome</keyword>
<evidence type="ECO:0000313" key="6">
    <source>
        <dbReference type="EMBL" id="KAG2176052.1"/>
    </source>
</evidence>
<dbReference type="AlphaFoldDB" id="A0A8H7PL48"/>
<evidence type="ECO:0000256" key="2">
    <source>
        <dbReference type="ARBA" id="ARBA00023136"/>
    </source>
</evidence>
<evidence type="ECO:0000256" key="3">
    <source>
        <dbReference type="ARBA" id="ARBA00023140"/>
    </source>
</evidence>
<dbReference type="Proteomes" id="UP000612746">
    <property type="component" value="Unassembled WGS sequence"/>
</dbReference>
<keyword evidence="2 5" id="KW-0472">Membrane</keyword>
<keyword evidence="1" id="KW-0962">Peroxisome biogenesis</keyword>
<dbReference type="OrthoDB" id="411017at2759"/>
<keyword evidence="7" id="KW-1185">Reference proteome</keyword>
<evidence type="ECO:0000256" key="1">
    <source>
        <dbReference type="ARBA" id="ARBA00022593"/>
    </source>
</evidence>
<feature type="transmembrane region" description="Helical" evidence="5">
    <location>
        <begin position="130"/>
        <end position="148"/>
    </location>
</feature>
<feature type="transmembrane region" description="Helical" evidence="5">
    <location>
        <begin position="99"/>
        <end position="118"/>
    </location>
</feature>
<sequence>MSSAVPVDQILKYLNTTNGREKLYRTIQYFSRFYAWHLFRQGASKETVARWNGLKTNLASGRKLFRLFKPIEFGKGAVAALNVNDSVLRTTGALRQLGYFGYFFVEMFVYLHQVGFITLQNHKKISDLGFKFWAAALAFSVSNGLYKLKQVQGRIEMIKRNSKLVNASTSEKDAQRAADYRMQEKALVNHLLLTSHREKSDATYQLLQDALDFIIPSSTLGWIAADEGLVGIVGTVTSIMGASTQWKKVSV</sequence>
<comment type="caution">
    <text evidence="6">The sequence shown here is derived from an EMBL/GenBank/DDBJ whole genome shotgun (WGS) entry which is preliminary data.</text>
</comment>
<organism evidence="6 7">
    <name type="scientific">Umbelopsis vinacea</name>
    <dbReference type="NCBI Taxonomy" id="44442"/>
    <lineage>
        <taxon>Eukaryota</taxon>
        <taxon>Fungi</taxon>
        <taxon>Fungi incertae sedis</taxon>
        <taxon>Mucoromycota</taxon>
        <taxon>Mucoromycotina</taxon>
        <taxon>Umbelopsidomycetes</taxon>
        <taxon>Umbelopsidales</taxon>
        <taxon>Umbelopsidaceae</taxon>
        <taxon>Umbelopsis</taxon>
    </lineage>
</organism>
<protein>
    <recommendedName>
        <fullName evidence="8">Peroxisomal biogenesis factor 11</fullName>
    </recommendedName>
</protein>
<evidence type="ECO:0000256" key="5">
    <source>
        <dbReference type="SAM" id="Phobius"/>
    </source>
</evidence>
<reference evidence="6" key="1">
    <citation type="submission" date="2020-12" db="EMBL/GenBank/DDBJ databases">
        <title>Metabolic potential, ecology and presence of endohyphal bacteria is reflected in genomic diversity of Mucoromycotina.</title>
        <authorList>
            <person name="Muszewska A."/>
            <person name="Okrasinska A."/>
            <person name="Steczkiewicz K."/>
            <person name="Drgas O."/>
            <person name="Orlowska M."/>
            <person name="Perlinska-Lenart U."/>
            <person name="Aleksandrzak-Piekarczyk T."/>
            <person name="Szatraj K."/>
            <person name="Zielenkiewicz U."/>
            <person name="Pilsyk S."/>
            <person name="Malc E."/>
            <person name="Mieczkowski P."/>
            <person name="Kruszewska J.S."/>
            <person name="Biernat P."/>
            <person name="Pawlowska J."/>
        </authorList>
    </citation>
    <scope>NUCLEOTIDE SEQUENCE</scope>
    <source>
        <strain evidence="6">WA0000051536</strain>
    </source>
</reference>
<name>A0A8H7PL48_9FUNG</name>
<dbReference type="PANTHER" id="PTHR12652">
    <property type="entry name" value="PEROXISOMAL BIOGENESIS FACTOR 11"/>
    <property type="match status" value="1"/>
</dbReference>
<dbReference type="PANTHER" id="PTHR12652:SF50">
    <property type="entry name" value="PEROXIN 11"/>
    <property type="match status" value="1"/>
</dbReference>
<dbReference type="InterPro" id="IPR008733">
    <property type="entry name" value="PEX11"/>
</dbReference>
<dbReference type="GO" id="GO:0005778">
    <property type="term" value="C:peroxisomal membrane"/>
    <property type="evidence" value="ECO:0007669"/>
    <property type="project" value="UniProtKB-SubCell"/>
</dbReference>
<dbReference type="GO" id="GO:0016559">
    <property type="term" value="P:peroxisome fission"/>
    <property type="evidence" value="ECO:0007669"/>
    <property type="project" value="InterPro"/>
</dbReference>
<accession>A0A8H7PL48</accession>
<comment type="subcellular location">
    <subcellularLocation>
        <location evidence="4">Peroxisome membrane</location>
    </subcellularLocation>
</comment>
<evidence type="ECO:0008006" key="8">
    <source>
        <dbReference type="Google" id="ProtNLM"/>
    </source>
</evidence>
<evidence type="ECO:0000313" key="7">
    <source>
        <dbReference type="Proteomes" id="UP000612746"/>
    </source>
</evidence>
<keyword evidence="5" id="KW-1133">Transmembrane helix</keyword>
<dbReference type="Pfam" id="PF05648">
    <property type="entry name" value="PEX11"/>
    <property type="match status" value="1"/>
</dbReference>
<keyword evidence="5" id="KW-0812">Transmembrane</keyword>
<gene>
    <name evidence="6" type="ORF">INT44_000531</name>
</gene>
<dbReference type="EMBL" id="JAEPRA010000014">
    <property type="protein sequence ID" value="KAG2176052.1"/>
    <property type="molecule type" value="Genomic_DNA"/>
</dbReference>
<proteinExistence type="predicted"/>